<protein>
    <recommendedName>
        <fullName evidence="4">Osteocrin</fullName>
    </recommendedName>
</protein>
<evidence type="ECO:0000313" key="2">
    <source>
        <dbReference type="Ensembl" id="ENSCMIP00000014038.1"/>
    </source>
</evidence>
<reference evidence="3" key="3">
    <citation type="journal article" date="2014" name="Nature">
        <title>Elephant shark genome provides unique insights into gnathostome evolution.</title>
        <authorList>
            <consortium name="International Elephant Shark Genome Sequencing Consortium"/>
            <person name="Venkatesh B."/>
            <person name="Lee A.P."/>
            <person name="Ravi V."/>
            <person name="Maurya A.K."/>
            <person name="Lian M.M."/>
            <person name="Swann J.B."/>
            <person name="Ohta Y."/>
            <person name="Flajnik M.F."/>
            <person name="Sutoh Y."/>
            <person name="Kasahara M."/>
            <person name="Hoon S."/>
            <person name="Gangu V."/>
            <person name="Roy S.W."/>
            <person name="Irimia M."/>
            <person name="Korzh V."/>
            <person name="Kondrychyn I."/>
            <person name="Lim Z.W."/>
            <person name="Tay B.H."/>
            <person name="Tohari S."/>
            <person name="Kong K.W."/>
            <person name="Ho S."/>
            <person name="Lorente-Galdos B."/>
            <person name="Quilez J."/>
            <person name="Marques-Bonet T."/>
            <person name="Raney B.J."/>
            <person name="Ingham P.W."/>
            <person name="Tay A."/>
            <person name="Hillier L.W."/>
            <person name="Minx P."/>
            <person name="Boehm T."/>
            <person name="Wilson R.K."/>
            <person name="Brenner S."/>
            <person name="Warren W.C."/>
        </authorList>
    </citation>
    <scope>NUCLEOTIDE SEQUENCE [LARGE SCALE GENOMIC DNA]</scope>
</reference>
<feature type="region of interest" description="Disordered" evidence="1">
    <location>
        <begin position="1"/>
        <end position="25"/>
    </location>
</feature>
<dbReference type="InParanoid" id="A0A4W3HAV9"/>
<evidence type="ECO:0008006" key="4">
    <source>
        <dbReference type="Google" id="ProtNLM"/>
    </source>
</evidence>
<proteinExistence type="predicted"/>
<dbReference type="GO" id="GO:0005615">
    <property type="term" value="C:extracellular space"/>
    <property type="evidence" value="ECO:0007669"/>
    <property type="project" value="TreeGrafter"/>
</dbReference>
<dbReference type="InterPro" id="IPR021088">
    <property type="entry name" value="Osteocrin"/>
</dbReference>
<dbReference type="Proteomes" id="UP000314986">
    <property type="component" value="Unassembled WGS sequence"/>
</dbReference>
<keyword evidence="3" id="KW-1185">Reference proteome</keyword>
<dbReference type="Pfam" id="PF11037">
    <property type="entry name" value="Musclin"/>
    <property type="match status" value="1"/>
</dbReference>
<reference evidence="2" key="4">
    <citation type="submission" date="2025-08" db="UniProtKB">
        <authorList>
            <consortium name="Ensembl"/>
        </authorList>
    </citation>
    <scope>IDENTIFICATION</scope>
</reference>
<evidence type="ECO:0000256" key="1">
    <source>
        <dbReference type="SAM" id="MobiDB-lite"/>
    </source>
</evidence>
<sequence length="300" mass="32464">ADTLSHPDLAHTHTLSHPDLAHTHTLSHPDLAHTHTLSRPDLAHSHTLSRPDLAHSHTLSHPDLAHSHTLSRPDLAHSHTLSRPDLAHSHTLSRPDLAHSHTLSRPDLAHSHTLSRPDLAHSHTLSRPDLAHSHTLSRPDLAQSHTVTVSVLGQADPVPVVCCQMLCCRHLPVLMLLSSAPQWCSRSVEWAEPADSTPGGKVSACSAPGDGGLGWACAGVKAMEVTAKLHSLSGLTASNKDVTEKKRKRSFPNFSSPIDQISLRRQKTNGKPRNVLAGRRKQPSVPLDQIGKSSLPKRRG</sequence>
<reference evidence="3" key="1">
    <citation type="journal article" date="2006" name="Science">
        <title>Ancient noncoding elements conserved in the human genome.</title>
        <authorList>
            <person name="Venkatesh B."/>
            <person name="Kirkness E.F."/>
            <person name="Loh Y.H."/>
            <person name="Halpern A.L."/>
            <person name="Lee A.P."/>
            <person name="Johnson J."/>
            <person name="Dandona N."/>
            <person name="Viswanathan L.D."/>
            <person name="Tay A."/>
            <person name="Venter J.C."/>
            <person name="Strausberg R.L."/>
            <person name="Brenner S."/>
        </authorList>
    </citation>
    <scope>NUCLEOTIDE SEQUENCE [LARGE SCALE GENOMIC DNA]</scope>
</reference>
<dbReference type="GO" id="GO:0009755">
    <property type="term" value="P:hormone-mediated signaling pathway"/>
    <property type="evidence" value="ECO:0007669"/>
    <property type="project" value="TreeGrafter"/>
</dbReference>
<name>A0A4W3HAV9_CALMI</name>
<accession>A0A4W3HAV9</accession>
<dbReference type="AlphaFoldDB" id="A0A4W3HAV9"/>
<dbReference type="GO" id="GO:0005102">
    <property type="term" value="F:signaling receptor binding"/>
    <property type="evidence" value="ECO:0007669"/>
    <property type="project" value="TreeGrafter"/>
</dbReference>
<evidence type="ECO:0000313" key="3">
    <source>
        <dbReference type="Proteomes" id="UP000314986"/>
    </source>
</evidence>
<feature type="region of interest" description="Disordered" evidence="1">
    <location>
        <begin position="240"/>
        <end position="300"/>
    </location>
</feature>
<dbReference type="PANTHER" id="PTHR35353:SF1">
    <property type="entry name" value="OSTEOCRIN"/>
    <property type="match status" value="1"/>
</dbReference>
<reference evidence="2" key="5">
    <citation type="submission" date="2025-09" db="UniProtKB">
        <authorList>
            <consortium name="Ensembl"/>
        </authorList>
    </citation>
    <scope>IDENTIFICATION</scope>
</reference>
<organism evidence="2 3">
    <name type="scientific">Callorhinchus milii</name>
    <name type="common">Ghost shark</name>
    <dbReference type="NCBI Taxonomy" id="7868"/>
    <lineage>
        <taxon>Eukaryota</taxon>
        <taxon>Metazoa</taxon>
        <taxon>Chordata</taxon>
        <taxon>Craniata</taxon>
        <taxon>Vertebrata</taxon>
        <taxon>Chondrichthyes</taxon>
        <taxon>Holocephali</taxon>
        <taxon>Chimaeriformes</taxon>
        <taxon>Callorhinchidae</taxon>
        <taxon>Callorhinchus</taxon>
    </lineage>
</organism>
<reference evidence="3" key="2">
    <citation type="journal article" date="2007" name="PLoS Biol.">
        <title>Survey sequencing and comparative analysis of the elephant shark (Callorhinchus milii) genome.</title>
        <authorList>
            <person name="Venkatesh B."/>
            <person name="Kirkness E.F."/>
            <person name="Loh Y.H."/>
            <person name="Halpern A.L."/>
            <person name="Lee A.P."/>
            <person name="Johnson J."/>
            <person name="Dandona N."/>
            <person name="Viswanathan L.D."/>
            <person name="Tay A."/>
            <person name="Venter J.C."/>
            <person name="Strausberg R.L."/>
            <person name="Brenner S."/>
        </authorList>
    </citation>
    <scope>NUCLEOTIDE SEQUENCE [LARGE SCALE GENOMIC DNA]</scope>
</reference>
<dbReference type="PANTHER" id="PTHR35353">
    <property type="entry name" value="OSTEOCRIN"/>
    <property type="match status" value="1"/>
</dbReference>
<dbReference type="Ensembl" id="ENSCMIT00000014342.1">
    <property type="protein sequence ID" value="ENSCMIP00000014038.1"/>
    <property type="gene ID" value="ENSCMIG00000006991.1"/>
</dbReference>
<dbReference type="GeneTree" id="ENSGT01150000288396"/>
<gene>
    <name evidence="2" type="primary">osteocrin</name>
</gene>